<organism evidence="3 4">
    <name type="scientific">Ructibacterium gallinarum</name>
    <dbReference type="NCBI Taxonomy" id="2779355"/>
    <lineage>
        <taxon>Bacteria</taxon>
        <taxon>Bacillati</taxon>
        <taxon>Bacillota</taxon>
        <taxon>Clostridia</taxon>
        <taxon>Eubacteriales</taxon>
        <taxon>Oscillospiraceae</taxon>
        <taxon>Ructibacterium</taxon>
    </lineage>
</organism>
<comment type="caution">
    <text evidence="3">The sequence shown here is derived from an EMBL/GenBank/DDBJ whole genome shotgun (WGS) entry which is preliminary data.</text>
</comment>
<dbReference type="InterPro" id="IPR029057">
    <property type="entry name" value="PRTase-like"/>
</dbReference>
<dbReference type="CDD" id="cd06223">
    <property type="entry name" value="PRTases_typeI"/>
    <property type="match status" value="1"/>
</dbReference>
<reference evidence="3" key="1">
    <citation type="submission" date="2020-10" db="EMBL/GenBank/DDBJ databases">
        <title>ChiBAC.</title>
        <authorList>
            <person name="Zenner C."/>
            <person name="Hitch T.C.A."/>
            <person name="Clavel T."/>
        </authorList>
    </citation>
    <scope>NUCLEOTIDE SEQUENCE</scope>
    <source>
        <strain evidence="3">DSM 107454</strain>
    </source>
</reference>
<dbReference type="EMBL" id="JADCKB010000033">
    <property type="protein sequence ID" value="MBE5041057.1"/>
    <property type="molecule type" value="Genomic_DNA"/>
</dbReference>
<dbReference type="InterPro" id="IPR000836">
    <property type="entry name" value="PRTase_dom"/>
</dbReference>
<accession>A0A9D5M7N2</accession>
<dbReference type="PANTHER" id="PTHR47505:SF1">
    <property type="entry name" value="DNA UTILIZATION PROTEIN YHGH"/>
    <property type="match status" value="1"/>
</dbReference>
<dbReference type="PANTHER" id="PTHR47505">
    <property type="entry name" value="DNA UTILIZATION PROTEIN YHGH"/>
    <property type="match status" value="1"/>
</dbReference>
<dbReference type="Gene3D" id="3.40.50.2020">
    <property type="match status" value="1"/>
</dbReference>
<dbReference type="AlphaFoldDB" id="A0A9D5M7N2"/>
<name>A0A9D5M7N2_9FIRM</name>
<dbReference type="Proteomes" id="UP000806542">
    <property type="component" value="Unassembled WGS sequence"/>
</dbReference>
<comment type="similarity">
    <text evidence="1">Belongs to the ComF/GntX family.</text>
</comment>
<evidence type="ECO:0000313" key="3">
    <source>
        <dbReference type="EMBL" id="MBE5041057.1"/>
    </source>
</evidence>
<evidence type="ECO:0000256" key="1">
    <source>
        <dbReference type="ARBA" id="ARBA00008007"/>
    </source>
</evidence>
<feature type="domain" description="Phosphoribosyltransferase" evidence="2">
    <location>
        <begin position="83"/>
        <end position="175"/>
    </location>
</feature>
<dbReference type="Pfam" id="PF00156">
    <property type="entry name" value="Pribosyltran"/>
    <property type="match status" value="1"/>
</dbReference>
<gene>
    <name evidence="3" type="ORF">INF28_11365</name>
</gene>
<dbReference type="SUPFAM" id="SSF53271">
    <property type="entry name" value="PRTase-like"/>
    <property type="match status" value="1"/>
</dbReference>
<keyword evidence="4" id="KW-1185">Reference proteome</keyword>
<protein>
    <submittedName>
        <fullName evidence="3">ComF family protein</fullName>
    </submittedName>
</protein>
<evidence type="ECO:0000313" key="4">
    <source>
        <dbReference type="Proteomes" id="UP000806542"/>
    </source>
</evidence>
<evidence type="ECO:0000259" key="2">
    <source>
        <dbReference type="Pfam" id="PF00156"/>
    </source>
</evidence>
<proteinExistence type="inferred from homology"/>
<dbReference type="InterPro" id="IPR051910">
    <property type="entry name" value="ComF/GntX_DNA_util-trans"/>
</dbReference>
<sequence length="180" mass="20553">MKKCDFCRVYPNLPFERICSAYVYEGKAKEALKRFKRERYQGYAQEFAEYLKAVVEYDCTNVKFDVVISVPPRPERMKKEGYDQARCLAKELAGRMNVTYLESVMRQKEKRAKQSGLGRAARMKNVKGNYVVRKPEEIAGKVVLLVDDICTTRATFLECAKMLKEAEAAAVYCASAATTI</sequence>